<evidence type="ECO:0000313" key="4">
    <source>
        <dbReference type="Proteomes" id="UP000029121"/>
    </source>
</evidence>
<dbReference type="GO" id="GO:0016787">
    <property type="term" value="F:hydrolase activity"/>
    <property type="evidence" value="ECO:0007669"/>
    <property type="project" value="UniProtKB-KW"/>
</dbReference>
<dbReference type="PANTHER" id="PTHR31479:SF31">
    <property type="entry name" value="ALPHA_BETA-HYDROLASES SUPERFAMILY PROTEIN"/>
    <property type="match status" value="1"/>
</dbReference>
<proteinExistence type="predicted"/>
<dbReference type="InterPro" id="IPR002921">
    <property type="entry name" value="Fungal_lipase-type"/>
</dbReference>
<evidence type="ECO:0000313" key="3">
    <source>
        <dbReference type="EMBL" id="EOA20967.1"/>
    </source>
</evidence>
<dbReference type="GO" id="GO:0006629">
    <property type="term" value="P:lipid metabolic process"/>
    <property type="evidence" value="ECO:0007669"/>
    <property type="project" value="InterPro"/>
</dbReference>
<dbReference type="SUPFAM" id="SSF53474">
    <property type="entry name" value="alpha/beta-Hydrolases"/>
    <property type="match status" value="1"/>
</dbReference>
<dbReference type="AlphaFoldDB" id="R0FFF6"/>
<organism evidence="3 4">
    <name type="scientific">Capsella rubella</name>
    <dbReference type="NCBI Taxonomy" id="81985"/>
    <lineage>
        <taxon>Eukaryota</taxon>
        <taxon>Viridiplantae</taxon>
        <taxon>Streptophyta</taxon>
        <taxon>Embryophyta</taxon>
        <taxon>Tracheophyta</taxon>
        <taxon>Spermatophyta</taxon>
        <taxon>Magnoliopsida</taxon>
        <taxon>eudicotyledons</taxon>
        <taxon>Gunneridae</taxon>
        <taxon>Pentapetalae</taxon>
        <taxon>rosids</taxon>
        <taxon>malvids</taxon>
        <taxon>Brassicales</taxon>
        <taxon>Brassicaceae</taxon>
        <taxon>Camelineae</taxon>
        <taxon>Capsella</taxon>
    </lineage>
</organism>
<dbReference type="Pfam" id="PF01764">
    <property type="entry name" value="Lipase_3"/>
    <property type="match status" value="1"/>
</dbReference>
<name>R0FFF6_9BRAS</name>
<accession>R0FFF6</accession>
<dbReference type="EMBL" id="KB870810">
    <property type="protein sequence ID" value="EOA20967.1"/>
    <property type="molecule type" value="Genomic_DNA"/>
</dbReference>
<evidence type="ECO:0000256" key="1">
    <source>
        <dbReference type="ARBA" id="ARBA00022801"/>
    </source>
</evidence>
<evidence type="ECO:0000259" key="2">
    <source>
        <dbReference type="Pfam" id="PF01764"/>
    </source>
</evidence>
<keyword evidence="4" id="KW-1185">Reference proteome</keyword>
<dbReference type="KEGG" id="crb:17884628"/>
<reference evidence="4" key="1">
    <citation type="journal article" date="2013" name="Nat. Genet.">
        <title>The Capsella rubella genome and the genomic consequences of rapid mating system evolution.</title>
        <authorList>
            <person name="Slotte T."/>
            <person name="Hazzouri K.M."/>
            <person name="Agren J.A."/>
            <person name="Koenig D."/>
            <person name="Maumus F."/>
            <person name="Guo Y.L."/>
            <person name="Steige K."/>
            <person name="Platts A.E."/>
            <person name="Escobar J.S."/>
            <person name="Newman L.K."/>
            <person name="Wang W."/>
            <person name="Mandakova T."/>
            <person name="Vello E."/>
            <person name="Smith L.M."/>
            <person name="Henz S.R."/>
            <person name="Steffen J."/>
            <person name="Takuno S."/>
            <person name="Brandvain Y."/>
            <person name="Coop G."/>
            <person name="Andolfatto P."/>
            <person name="Hu T.T."/>
            <person name="Blanchette M."/>
            <person name="Clark R.M."/>
            <person name="Quesneville H."/>
            <person name="Nordborg M."/>
            <person name="Gaut B.S."/>
            <person name="Lysak M.A."/>
            <person name="Jenkins J."/>
            <person name="Grimwood J."/>
            <person name="Chapman J."/>
            <person name="Prochnik S."/>
            <person name="Shu S."/>
            <person name="Rokhsar D."/>
            <person name="Schmutz J."/>
            <person name="Weigel D."/>
            <person name="Wright S.I."/>
        </authorList>
    </citation>
    <scope>NUCLEOTIDE SEQUENCE [LARGE SCALE GENOMIC DNA]</scope>
    <source>
        <strain evidence="4">cv. Monte Gargano</strain>
    </source>
</reference>
<dbReference type="Gene3D" id="3.40.50.1820">
    <property type="entry name" value="alpha/beta hydrolase"/>
    <property type="match status" value="1"/>
</dbReference>
<dbReference type="OrthoDB" id="1072391at2759"/>
<dbReference type="InterPro" id="IPR029058">
    <property type="entry name" value="AB_hydrolase_fold"/>
</dbReference>
<dbReference type="STRING" id="81985.R0FFF6"/>
<dbReference type="eggNOG" id="ENOG502QWRG">
    <property type="taxonomic scope" value="Eukaryota"/>
</dbReference>
<dbReference type="Proteomes" id="UP000029121">
    <property type="component" value="Unassembled WGS sequence"/>
</dbReference>
<protein>
    <recommendedName>
        <fullName evidence="2">Fungal lipase-type domain-containing protein</fullName>
    </recommendedName>
</protein>
<gene>
    <name evidence="3" type="ORF">CARUB_v10001302mg</name>
</gene>
<keyword evidence="1" id="KW-0378">Hydrolase</keyword>
<sequence length="350" mass="39710">MKKEEIALRSDELSRQGPPKIPSFDWNNLYHRTSLMSCLVQGVYAMERDSQNNRRGSESLAPPWWESFNFTLIKELRDPIDGSIYGAVFQNLINYENHAPNSIVPPRYVIALRGTVISFPTYNDLMLNVRLPIEMLRRGGRSQQAIEEIRSIVVDHGNTNVWITGHSLGAALALLAGKNMAMSGLFVEAYIFNPPIALIPLKHYSQYETLNSLYRVSRDIFKAGAAKMLDLDEGHESPQYKNLASWRPHLFVNQSDPVCAEYIANINHIVNMTEAGFGKISSLASGYSVRSMLFGKGKDWWSSSSPDHLHFLPSVFMMVNSTESSIFYHNHGIHQWWNATLQNFTGFDSY</sequence>
<dbReference type="PANTHER" id="PTHR31479">
    <property type="entry name" value="ALPHA/BETA-HYDROLASES SUPERFAMILY PROTEIN"/>
    <property type="match status" value="1"/>
</dbReference>
<feature type="domain" description="Fungal lipase-type" evidence="2">
    <location>
        <begin position="142"/>
        <end position="186"/>
    </location>
</feature>